<reference evidence="1" key="1">
    <citation type="submission" date="2022-10" db="EMBL/GenBank/DDBJ databases">
        <title>Puccinia triticina Genome sequencing and assembly.</title>
        <authorList>
            <person name="Li C."/>
        </authorList>
    </citation>
    <scope>NUCLEOTIDE SEQUENCE</scope>
    <source>
        <strain evidence="1">Pt15</strain>
    </source>
</reference>
<keyword evidence="2" id="KW-1185">Reference proteome</keyword>
<dbReference type="EMBL" id="CP110428">
    <property type="protein sequence ID" value="WAQ87511.1"/>
    <property type="molecule type" value="Genomic_DNA"/>
</dbReference>
<dbReference type="RefSeq" id="XP_053023066.1">
    <property type="nucleotide sequence ID" value="XM_053171843.1"/>
</dbReference>
<name>A0ABY7CQH2_9BASI</name>
<accession>A0ABY7CQH2</accession>
<evidence type="ECO:0000313" key="1">
    <source>
        <dbReference type="EMBL" id="WAQ87511.1"/>
    </source>
</evidence>
<proteinExistence type="predicted"/>
<sequence length="110" mass="11297">MAQNLWCALGEVSAAAKTCQCRASVGAALGVGSTYRGGPATISPPPSLEQAPSCPLTVNGHPDHYPNMCAFLPNHTLFGGPVHTGLEICGPLKLVAIRVQGKESPFAGQT</sequence>
<organism evidence="1 2">
    <name type="scientific">Puccinia triticina</name>
    <dbReference type="NCBI Taxonomy" id="208348"/>
    <lineage>
        <taxon>Eukaryota</taxon>
        <taxon>Fungi</taxon>
        <taxon>Dikarya</taxon>
        <taxon>Basidiomycota</taxon>
        <taxon>Pucciniomycotina</taxon>
        <taxon>Pucciniomycetes</taxon>
        <taxon>Pucciniales</taxon>
        <taxon>Pucciniaceae</taxon>
        <taxon>Puccinia</taxon>
    </lineage>
</organism>
<protein>
    <submittedName>
        <fullName evidence="1">Uncharacterized protein</fullName>
    </submittedName>
</protein>
<evidence type="ECO:0000313" key="2">
    <source>
        <dbReference type="Proteomes" id="UP001164743"/>
    </source>
</evidence>
<dbReference type="GeneID" id="77812738"/>
<gene>
    <name evidence="1" type="ORF">PtA15_8A415</name>
</gene>
<dbReference type="Proteomes" id="UP001164743">
    <property type="component" value="Chromosome 8A"/>
</dbReference>